<dbReference type="AlphaFoldDB" id="E3MDD0"/>
<dbReference type="HOGENOM" id="CLU_1483313_0_0_1"/>
<evidence type="ECO:0008006" key="3">
    <source>
        <dbReference type="Google" id="ProtNLM"/>
    </source>
</evidence>
<dbReference type="InterPro" id="IPR021942">
    <property type="entry name" value="DUF3557"/>
</dbReference>
<accession>E3MDD0</accession>
<dbReference type="Proteomes" id="UP000008281">
    <property type="component" value="Unassembled WGS sequence"/>
</dbReference>
<dbReference type="Pfam" id="PF12078">
    <property type="entry name" value="DUF3557"/>
    <property type="match status" value="1"/>
</dbReference>
<name>E3MDD0_CAERE</name>
<evidence type="ECO:0000313" key="2">
    <source>
        <dbReference type="Proteomes" id="UP000008281"/>
    </source>
</evidence>
<dbReference type="EMBL" id="DS268437">
    <property type="protein sequence ID" value="EFO99088.1"/>
    <property type="molecule type" value="Genomic_DNA"/>
</dbReference>
<proteinExistence type="predicted"/>
<dbReference type="PANTHER" id="PTHR31379">
    <property type="entry name" value="F-BOX C PROTEIN-RELATED-RELATED"/>
    <property type="match status" value="1"/>
</dbReference>
<keyword evidence="2" id="KW-1185">Reference proteome</keyword>
<evidence type="ECO:0000313" key="1">
    <source>
        <dbReference type="EMBL" id="EFO99088.1"/>
    </source>
</evidence>
<protein>
    <recommendedName>
        <fullName evidence="3">F-box associated domain-containing protein</fullName>
    </recommendedName>
</protein>
<dbReference type="InParanoid" id="E3MDD0"/>
<gene>
    <name evidence="1" type="ORF">CRE_17881</name>
</gene>
<dbReference type="PANTHER" id="PTHR31379:SF1">
    <property type="entry name" value="F-BOX C PROTEIN-RELATED"/>
    <property type="match status" value="1"/>
</dbReference>
<reference evidence="1" key="1">
    <citation type="submission" date="2007-07" db="EMBL/GenBank/DDBJ databases">
        <title>PCAP assembly of the Caenorhabditis remanei genome.</title>
        <authorList>
            <consortium name="The Caenorhabditis remanei Sequencing Consortium"/>
            <person name="Wilson R.K."/>
        </authorList>
    </citation>
    <scope>NUCLEOTIDE SEQUENCE [LARGE SCALE GENOMIC DNA]</scope>
    <source>
        <strain evidence="1">PB4641</strain>
    </source>
</reference>
<sequence length="182" mass="21158">MKKYLEGKPNIHVGYEFSSNDRFPELPTKKLELIQEESIDADHPIIHTTADVIFQFNGQNKPMNGIEKLHTKKLTILNIGYKNVDAVKIIKDWIKNGRKIGTEYLLCFTFLQWIRWVLSDLKNEFDEFENDLEGINVRFLAREPRFLIPISPISKIIIYGTEIESEDGTVYQLVLKVVSTDE</sequence>
<organism evidence="2">
    <name type="scientific">Caenorhabditis remanei</name>
    <name type="common">Caenorhabditis vulgaris</name>
    <dbReference type="NCBI Taxonomy" id="31234"/>
    <lineage>
        <taxon>Eukaryota</taxon>
        <taxon>Metazoa</taxon>
        <taxon>Ecdysozoa</taxon>
        <taxon>Nematoda</taxon>
        <taxon>Chromadorea</taxon>
        <taxon>Rhabditida</taxon>
        <taxon>Rhabditina</taxon>
        <taxon>Rhabditomorpha</taxon>
        <taxon>Rhabditoidea</taxon>
        <taxon>Rhabditidae</taxon>
        <taxon>Peloderinae</taxon>
        <taxon>Caenorhabditis</taxon>
    </lineage>
</organism>